<feature type="transmembrane region" description="Helical" evidence="1">
    <location>
        <begin position="110"/>
        <end position="130"/>
    </location>
</feature>
<dbReference type="InterPro" id="IPR004843">
    <property type="entry name" value="Calcineurin-like_PHP"/>
</dbReference>
<reference evidence="4" key="1">
    <citation type="submission" date="2015-08" db="EMBL/GenBank/DDBJ databases">
        <title>Fjat-14210 dsm16467.</title>
        <authorList>
            <person name="Liu B."/>
            <person name="Wang J."/>
            <person name="Zhu Y."/>
            <person name="Liu G."/>
            <person name="Chen Q."/>
            <person name="Chen Z."/>
            <person name="Lan J."/>
            <person name="Che J."/>
            <person name="Ge C."/>
            <person name="Shi H."/>
            <person name="Pan Z."/>
            <person name="Liu X."/>
        </authorList>
    </citation>
    <scope>NUCLEOTIDE SEQUENCE [LARGE SCALE GENOMIC DNA]</scope>
    <source>
        <strain evidence="4">DSM 16467</strain>
    </source>
</reference>
<keyword evidence="1" id="KW-0812">Transmembrane</keyword>
<feature type="transmembrane region" description="Helical" evidence="1">
    <location>
        <begin position="74"/>
        <end position="98"/>
    </location>
</feature>
<keyword evidence="1" id="KW-1133">Transmembrane helix</keyword>
<dbReference type="InterPro" id="IPR051158">
    <property type="entry name" value="Metallophosphoesterase_sf"/>
</dbReference>
<evidence type="ECO:0000313" key="4">
    <source>
        <dbReference type="Proteomes" id="UP000037558"/>
    </source>
</evidence>
<dbReference type="PANTHER" id="PTHR31302:SF0">
    <property type="entry name" value="TRANSMEMBRANE PROTEIN WITH METALLOPHOSPHOESTERASE DOMAIN"/>
    <property type="match status" value="1"/>
</dbReference>
<dbReference type="AlphaFoldDB" id="A0A0M0KXE0"/>
<keyword evidence="4" id="KW-1185">Reference proteome</keyword>
<evidence type="ECO:0000256" key="1">
    <source>
        <dbReference type="SAM" id="Phobius"/>
    </source>
</evidence>
<dbReference type="Gene3D" id="3.60.21.10">
    <property type="match status" value="1"/>
</dbReference>
<keyword evidence="1" id="KW-0472">Membrane</keyword>
<dbReference type="Pfam" id="PF00149">
    <property type="entry name" value="Metallophos"/>
    <property type="match status" value="1"/>
</dbReference>
<name>A0A0M0KXE0_9BACI</name>
<gene>
    <name evidence="3" type="ORF">AMD01_15745</name>
</gene>
<evidence type="ECO:0000259" key="2">
    <source>
        <dbReference type="Pfam" id="PF00149"/>
    </source>
</evidence>
<evidence type="ECO:0000313" key="3">
    <source>
        <dbReference type="EMBL" id="KOO43474.1"/>
    </source>
</evidence>
<dbReference type="PANTHER" id="PTHR31302">
    <property type="entry name" value="TRANSMEMBRANE PROTEIN WITH METALLOPHOSPHOESTERASE DOMAIN-RELATED"/>
    <property type="match status" value="1"/>
</dbReference>
<feature type="transmembrane region" description="Helical" evidence="1">
    <location>
        <begin position="12"/>
        <end position="33"/>
    </location>
</feature>
<protein>
    <submittedName>
        <fullName evidence="3">Phosphoesterase</fullName>
    </submittedName>
</protein>
<dbReference type="GO" id="GO:0016787">
    <property type="term" value="F:hydrolase activity"/>
    <property type="evidence" value="ECO:0007669"/>
    <property type="project" value="InterPro"/>
</dbReference>
<dbReference type="SUPFAM" id="SSF56300">
    <property type="entry name" value="Metallo-dependent phosphatases"/>
    <property type="match status" value="1"/>
</dbReference>
<dbReference type="CDD" id="cd07385">
    <property type="entry name" value="MPP_YkuE_C"/>
    <property type="match status" value="1"/>
</dbReference>
<dbReference type="STRING" id="284581.AMD01_15745"/>
<sequence length="375" mass="42418">MGYIVLSIQNIAKVGGFFLIYTALAFYMGWNGWVWLETSFGASHIYVYGVIVAVFAYSYLISQPFSSTSPVRVIGSYWLGIFQYALLIFPLADLVAWILQTTVIDREDAIVWTGIAVVALFIWIFVSGTFNAYSPVVRPYEVTVAKNAGSRKQLRIAMASDMHFGTLSGRAHARRLVAKINELKPDLILLPGDIIDDDPKAFMKKGIGDILKELHAPLGVYGVLGNHEYYGKQIPVFLEEMKRINIEMLLDETVMIDDSFYLVGRRDKTDHHRESFQQLTSSLRHEIPIIAMDHQPSDLQNAEESRVDLLLSGHTHRGQMAPNHLFTKKLFEVDWGYLRKNQMHVIVSSGFGFWGPPLRLGSRSEIIQIDVTFNA</sequence>
<dbReference type="Proteomes" id="UP000037558">
    <property type="component" value="Unassembled WGS sequence"/>
</dbReference>
<dbReference type="InterPro" id="IPR029052">
    <property type="entry name" value="Metallo-depent_PP-like"/>
</dbReference>
<accession>A0A0M0KXE0</accession>
<feature type="transmembrane region" description="Helical" evidence="1">
    <location>
        <begin position="45"/>
        <end position="62"/>
    </location>
</feature>
<dbReference type="PATRIC" id="fig|284581.3.peg.1153"/>
<dbReference type="OrthoDB" id="9780884at2"/>
<organism evidence="3 4">
    <name type="scientific">Priestia koreensis</name>
    <dbReference type="NCBI Taxonomy" id="284581"/>
    <lineage>
        <taxon>Bacteria</taxon>
        <taxon>Bacillati</taxon>
        <taxon>Bacillota</taxon>
        <taxon>Bacilli</taxon>
        <taxon>Bacillales</taxon>
        <taxon>Bacillaceae</taxon>
        <taxon>Priestia</taxon>
    </lineage>
</organism>
<feature type="domain" description="Calcineurin-like phosphoesterase" evidence="2">
    <location>
        <begin position="154"/>
        <end position="317"/>
    </location>
</feature>
<comment type="caution">
    <text evidence="3">The sequence shown here is derived from an EMBL/GenBank/DDBJ whole genome shotgun (WGS) entry which is preliminary data.</text>
</comment>
<proteinExistence type="predicted"/>
<dbReference type="EMBL" id="LILC01000021">
    <property type="protein sequence ID" value="KOO43474.1"/>
    <property type="molecule type" value="Genomic_DNA"/>
</dbReference>